<dbReference type="Proteomes" id="UP000515679">
    <property type="component" value="Chromosome"/>
</dbReference>
<dbReference type="Gene3D" id="1.10.10.10">
    <property type="entry name" value="Winged helix-like DNA-binding domain superfamily/Winged helix DNA-binding domain"/>
    <property type="match status" value="1"/>
</dbReference>
<dbReference type="InterPro" id="IPR036388">
    <property type="entry name" value="WH-like_DNA-bd_sf"/>
</dbReference>
<dbReference type="KEGG" id="cchl:FPL14_21375"/>
<dbReference type="AlphaFoldDB" id="A0A7G5C2K7"/>
<evidence type="ECO:0000313" key="1">
    <source>
        <dbReference type="EMBL" id="QMV43441.1"/>
    </source>
</evidence>
<dbReference type="PROSITE" id="PS51197">
    <property type="entry name" value="HTH_RRF2_2"/>
    <property type="match status" value="1"/>
</dbReference>
<proteinExistence type="predicted"/>
<sequence>MKQISTRFSIAVHTLSLIAVSSNECTGDFIAGSVNTNPVVIRRIMGMLKKAGLVSVRPGVGGASLLKAPEEITLLDIYQAVNVIEEKQLFRFHEDPNERCPVGRNIELALLSELSEAQAAMEHRLAQTTLSQLTAKFK</sequence>
<keyword evidence="2" id="KW-1185">Reference proteome</keyword>
<gene>
    <name evidence="1" type="ORF">FPL14_21375</name>
</gene>
<dbReference type="InterPro" id="IPR036390">
    <property type="entry name" value="WH_DNA-bd_sf"/>
</dbReference>
<dbReference type="PANTHER" id="PTHR33221:SF15">
    <property type="entry name" value="HTH-TYPE TRANSCRIPTIONAL REGULATOR YWGB-RELATED"/>
    <property type="match status" value="1"/>
</dbReference>
<organism evidence="1 2">
    <name type="scientific">Cohnella cholangitidis</name>
    <dbReference type="NCBI Taxonomy" id="2598458"/>
    <lineage>
        <taxon>Bacteria</taxon>
        <taxon>Bacillati</taxon>
        <taxon>Bacillota</taxon>
        <taxon>Bacilli</taxon>
        <taxon>Bacillales</taxon>
        <taxon>Paenibacillaceae</taxon>
        <taxon>Cohnella</taxon>
    </lineage>
</organism>
<reference evidence="1 2" key="1">
    <citation type="submission" date="2019-07" db="EMBL/GenBank/DDBJ databases">
        <authorList>
            <person name="Kim J.K."/>
            <person name="Cheong H.-M."/>
            <person name="Choi Y."/>
            <person name="Hwang K.J."/>
            <person name="Lee S."/>
            <person name="Choi C."/>
        </authorList>
    </citation>
    <scope>NUCLEOTIDE SEQUENCE [LARGE SCALE GENOMIC DNA]</scope>
    <source>
        <strain evidence="1 2">KS 22</strain>
    </source>
</reference>
<dbReference type="RefSeq" id="WP_182299676.1">
    <property type="nucleotide sequence ID" value="NZ_CP041969.1"/>
</dbReference>
<accession>A0A7G5C2K7</accession>
<name>A0A7G5C2K7_9BACL</name>
<dbReference type="PANTHER" id="PTHR33221">
    <property type="entry name" value="WINGED HELIX-TURN-HELIX TRANSCRIPTIONAL REGULATOR, RRF2 FAMILY"/>
    <property type="match status" value="1"/>
</dbReference>
<dbReference type="GO" id="GO:0005829">
    <property type="term" value="C:cytosol"/>
    <property type="evidence" value="ECO:0007669"/>
    <property type="project" value="TreeGrafter"/>
</dbReference>
<evidence type="ECO:0000313" key="2">
    <source>
        <dbReference type="Proteomes" id="UP000515679"/>
    </source>
</evidence>
<dbReference type="Pfam" id="PF02082">
    <property type="entry name" value="Rrf2"/>
    <property type="match status" value="1"/>
</dbReference>
<dbReference type="EMBL" id="CP041969">
    <property type="protein sequence ID" value="QMV43441.1"/>
    <property type="molecule type" value="Genomic_DNA"/>
</dbReference>
<dbReference type="FunFam" id="1.10.10.10:FF:000138">
    <property type="entry name" value="Rrf2 family transcriptional regulator"/>
    <property type="match status" value="1"/>
</dbReference>
<dbReference type="GO" id="GO:0003700">
    <property type="term" value="F:DNA-binding transcription factor activity"/>
    <property type="evidence" value="ECO:0007669"/>
    <property type="project" value="TreeGrafter"/>
</dbReference>
<dbReference type="SUPFAM" id="SSF46785">
    <property type="entry name" value="Winged helix' DNA-binding domain"/>
    <property type="match status" value="1"/>
</dbReference>
<dbReference type="InterPro" id="IPR000944">
    <property type="entry name" value="Tscrpt_reg_Rrf2"/>
</dbReference>
<protein>
    <submittedName>
        <fullName evidence="1">Transcriptional regulator</fullName>
    </submittedName>
</protein>